<feature type="transmembrane region" description="Helical" evidence="1">
    <location>
        <begin position="78"/>
        <end position="99"/>
    </location>
</feature>
<evidence type="ECO:0000313" key="2">
    <source>
        <dbReference type="EMBL" id="ACL65553.1"/>
    </source>
</evidence>
<keyword evidence="3" id="KW-1185">Reference proteome</keyword>
<proteinExistence type="predicted"/>
<reference evidence="2" key="1">
    <citation type="submission" date="2009-01" db="EMBL/GenBank/DDBJ databases">
        <title>Complete sequence of Anaeromyxobacter dehalogenans 2CP-1.</title>
        <authorList>
            <consortium name="US DOE Joint Genome Institute"/>
            <person name="Lucas S."/>
            <person name="Copeland A."/>
            <person name="Lapidus A."/>
            <person name="Glavina del Rio T."/>
            <person name="Dalin E."/>
            <person name="Tice H."/>
            <person name="Bruce D."/>
            <person name="Goodwin L."/>
            <person name="Pitluck S."/>
            <person name="Saunders E."/>
            <person name="Brettin T."/>
            <person name="Detter J.C."/>
            <person name="Han C."/>
            <person name="Larimer F."/>
            <person name="Land M."/>
            <person name="Hauser L."/>
            <person name="Kyrpides N."/>
            <person name="Ovchinnikova G."/>
            <person name="Beliaev A.S."/>
            <person name="Richardson P."/>
        </authorList>
    </citation>
    <scope>NUCLEOTIDE SEQUENCE</scope>
    <source>
        <strain evidence="2">2CP-1</strain>
    </source>
</reference>
<name>B8J9E7_ANAD2</name>
<keyword evidence="1" id="KW-0812">Transmembrane</keyword>
<feature type="transmembrane region" description="Helical" evidence="1">
    <location>
        <begin position="40"/>
        <end position="58"/>
    </location>
</feature>
<dbReference type="KEGG" id="acp:A2cp1_2215"/>
<dbReference type="HOGENOM" id="CLU_2010484_0_0_7"/>
<keyword evidence="1" id="KW-1133">Transmembrane helix</keyword>
<evidence type="ECO:0000256" key="1">
    <source>
        <dbReference type="SAM" id="Phobius"/>
    </source>
</evidence>
<dbReference type="RefSeq" id="WP_012633396.1">
    <property type="nucleotide sequence ID" value="NC_011891.1"/>
</dbReference>
<gene>
    <name evidence="2" type="ordered locus">A2cp1_2215</name>
</gene>
<dbReference type="Proteomes" id="UP000007089">
    <property type="component" value="Chromosome"/>
</dbReference>
<sequence length="126" mass="13918">MSTPTPTHPGAETGALRAEHDALAKRLEVRRSIDVARRGAYEIFAGLIGVGASIALAWDRWGKLKPGMVRKVAKGPPVFLYLAVAAAVVLLVLAVRSFLRARRLMREEDALYARFRALRETLRLDP</sequence>
<accession>B8J9E7</accession>
<evidence type="ECO:0008006" key="4">
    <source>
        <dbReference type="Google" id="ProtNLM"/>
    </source>
</evidence>
<protein>
    <recommendedName>
        <fullName evidence="4">Transmembrane protein</fullName>
    </recommendedName>
</protein>
<dbReference type="AlphaFoldDB" id="B8J9E7"/>
<dbReference type="EMBL" id="CP001359">
    <property type="protein sequence ID" value="ACL65553.1"/>
    <property type="molecule type" value="Genomic_DNA"/>
</dbReference>
<keyword evidence="1" id="KW-0472">Membrane</keyword>
<organism evidence="2 3">
    <name type="scientific">Anaeromyxobacter dehalogenans (strain ATCC BAA-258 / DSM 21875 / 2CP-1)</name>
    <dbReference type="NCBI Taxonomy" id="455488"/>
    <lineage>
        <taxon>Bacteria</taxon>
        <taxon>Pseudomonadati</taxon>
        <taxon>Myxococcota</taxon>
        <taxon>Myxococcia</taxon>
        <taxon>Myxococcales</taxon>
        <taxon>Cystobacterineae</taxon>
        <taxon>Anaeromyxobacteraceae</taxon>
        <taxon>Anaeromyxobacter</taxon>
    </lineage>
</organism>
<evidence type="ECO:0000313" key="3">
    <source>
        <dbReference type="Proteomes" id="UP000007089"/>
    </source>
</evidence>